<feature type="compositionally biased region" description="Polar residues" evidence="2">
    <location>
        <begin position="1"/>
        <end position="34"/>
    </location>
</feature>
<reference evidence="3 4" key="1">
    <citation type="journal article" date="2017" name="BMC Genomics">
        <title>Chromosome level assembly and secondary metabolite potential of the parasitic fungus Cordyceps militaris.</title>
        <authorList>
            <person name="Kramer G.J."/>
            <person name="Nodwell J.R."/>
        </authorList>
    </citation>
    <scope>NUCLEOTIDE SEQUENCE [LARGE SCALE GENOMIC DNA]</scope>
    <source>
        <strain evidence="3 4">ATCC 34164</strain>
    </source>
</reference>
<gene>
    <name evidence="3" type="ORF">A9K55_003403</name>
</gene>
<feature type="coiled-coil region" evidence="1">
    <location>
        <begin position="240"/>
        <end position="349"/>
    </location>
</feature>
<feature type="compositionally biased region" description="Polar residues" evidence="2">
    <location>
        <begin position="104"/>
        <end position="118"/>
    </location>
</feature>
<proteinExistence type="predicted"/>
<feature type="region of interest" description="Disordered" evidence="2">
    <location>
        <begin position="543"/>
        <end position="591"/>
    </location>
</feature>
<evidence type="ECO:0000313" key="4">
    <source>
        <dbReference type="Proteomes" id="UP000323067"/>
    </source>
</evidence>
<dbReference type="OrthoDB" id="5342758at2759"/>
<dbReference type="VEuPathDB" id="FungiDB:CCM_06038"/>
<dbReference type="EMBL" id="CP023322">
    <property type="protein sequence ID" value="ATY58275.1"/>
    <property type="molecule type" value="Genomic_DNA"/>
</dbReference>
<feature type="region of interest" description="Disordered" evidence="2">
    <location>
        <begin position="217"/>
        <end position="240"/>
    </location>
</feature>
<protein>
    <submittedName>
        <fullName evidence="3">Autophagy Atg28p</fullName>
    </submittedName>
</protein>
<feature type="compositionally biased region" description="Basic and acidic residues" evidence="2">
    <location>
        <begin position="543"/>
        <end position="558"/>
    </location>
</feature>
<accession>A0A2H4S591</accession>
<dbReference type="VEuPathDB" id="FungiDB:A9K55_003403"/>
<keyword evidence="1" id="KW-0175">Coiled coil</keyword>
<dbReference type="Proteomes" id="UP000323067">
    <property type="component" value="Chromosome iv"/>
</dbReference>
<organism evidence="3 4">
    <name type="scientific">Cordyceps militaris</name>
    <name type="common">Caterpillar fungus</name>
    <name type="synonym">Clavaria militaris</name>
    <dbReference type="NCBI Taxonomy" id="73501"/>
    <lineage>
        <taxon>Eukaryota</taxon>
        <taxon>Fungi</taxon>
        <taxon>Dikarya</taxon>
        <taxon>Ascomycota</taxon>
        <taxon>Pezizomycotina</taxon>
        <taxon>Sordariomycetes</taxon>
        <taxon>Hypocreomycetidae</taxon>
        <taxon>Hypocreales</taxon>
        <taxon>Cordycipitaceae</taxon>
        <taxon>Cordyceps</taxon>
    </lineage>
</organism>
<name>A0A2H4S591_CORMI</name>
<feature type="compositionally biased region" description="Basic and acidic residues" evidence="2">
    <location>
        <begin position="35"/>
        <end position="60"/>
    </location>
</feature>
<evidence type="ECO:0000313" key="3">
    <source>
        <dbReference type="EMBL" id="ATY58275.1"/>
    </source>
</evidence>
<feature type="compositionally biased region" description="Polar residues" evidence="2">
    <location>
        <begin position="69"/>
        <end position="85"/>
    </location>
</feature>
<dbReference type="Gene3D" id="1.10.287.1490">
    <property type="match status" value="1"/>
</dbReference>
<feature type="region of interest" description="Disordered" evidence="2">
    <location>
        <begin position="1"/>
        <end position="118"/>
    </location>
</feature>
<evidence type="ECO:0000256" key="2">
    <source>
        <dbReference type="SAM" id="MobiDB-lite"/>
    </source>
</evidence>
<evidence type="ECO:0000256" key="1">
    <source>
        <dbReference type="SAM" id="Coils"/>
    </source>
</evidence>
<sequence>MSNSSILDRISSPTLRSPILSTFRSPPARSSTEYQLHELDPRPEYPDMSRDYTFDGDGHHTPAYRDTSTDGWSNDAPSSAGSPSTPKRRAMFHGPPPPIAASFMKSNRSQGSSDAGRSQGIIANSTAQLGSLLFQPPRQPNKIRPDPAWRAFGRRERAIEQEIQQLLDLQATGLVAGSGRLPDAGDDYSGTGSSTPTGTFYLTATSKSRMTNSLHVPARSTKDGNVMPVRQPVGGKPLGLRSARAGLRKAMAALVELKREEDAHVDAALSERKKALIHLSRLSARQNGVNSELHELEENQEEPLGKEIRELGSKYNSLTQEIRQLEERLMAMRNQRKFVRDKMEDAQARRDAGLSGYRGALKDIDAELQSMMMHPSIQPLDPEVFSPPSSPSNDGESLGGVEFLGLIPERRTPAMATAWWEKEVNVLDQRRRQISKERQALEDGSFVWREVTKLVTRFESSLRQVMKTGASQAPASSKGKEKVPSQENLIRDQLGKMDDVVAQLERCLGQAESEGWNLLVCAIGAELEAFREAQDMLKSFFEDTPSKLDTPRKEESQEPQHGSQAVDESDNDVPPDLLGSTGDASKNKTLGVDDGVATAELRKVESENDVPLEFLAELANEESRQSILNIIRFYLFSHVSFPRFYSFHNYQAAVVRSGLLAA</sequence>
<dbReference type="AlphaFoldDB" id="A0A2H4S591"/>